<sequence>MNIVFLTLVRISDVSQRGIYTDLLRLFLERGHSVYVVSANERRYGGKTEVVDSGRLHILKVKTLNIQKTNYIEKGIGVLLLENQYVSAINKYWNNIHFDLILYSTPPITLNGVILYLKNKNNAKTYLMLKDIFPQNAVDLGLLSKKSLLYKMFRRKEKKLYSISDYIGCTSPANIDFLIEHNKQIDKSKLEICPNSVELHEMEYFSKDNSEFLEKLNIPSDKTLFIYGGNLGEPQGLDFLLRIVEANELRADSYIIIIGGGTGYAKVKRWFDVHLPKNALLIPYLPKAEYDKIVCLCDVGLVLLDHRFTVPNTPSRMLSYLECRLPILLATDIVTDAGRIAESNDFGRWTVSGNLEEFMSLMQYMSEDGNRRVVMGRNGYDFLMNNWTVEHTYNSIMRHFRS</sequence>
<dbReference type="InterPro" id="IPR050194">
    <property type="entry name" value="Glycosyltransferase_grp1"/>
</dbReference>
<dbReference type="InterPro" id="IPR001296">
    <property type="entry name" value="Glyco_trans_1"/>
</dbReference>
<dbReference type="Gene3D" id="3.40.50.2000">
    <property type="entry name" value="Glycogen Phosphorylase B"/>
    <property type="match status" value="2"/>
</dbReference>
<name>A0A5C6KJV0_PARDI</name>
<dbReference type="RefSeq" id="WP_146375147.1">
    <property type="nucleotide sequence ID" value="NZ_VOHW01000002.1"/>
</dbReference>
<proteinExistence type="predicted"/>
<dbReference type="SUPFAM" id="SSF53756">
    <property type="entry name" value="UDP-Glycosyltransferase/glycogen phosphorylase"/>
    <property type="match status" value="1"/>
</dbReference>
<dbReference type="AlphaFoldDB" id="A0A5C6KJV0"/>
<dbReference type="EMBL" id="VOHW01000002">
    <property type="protein sequence ID" value="TWV63682.1"/>
    <property type="molecule type" value="Genomic_DNA"/>
</dbReference>
<protein>
    <submittedName>
        <fullName evidence="2">Glycosyltransferase family 4 protein</fullName>
    </submittedName>
</protein>
<dbReference type="PANTHER" id="PTHR45947:SF3">
    <property type="entry name" value="SULFOQUINOVOSYL TRANSFERASE SQD2"/>
    <property type="match status" value="1"/>
</dbReference>
<keyword evidence="2" id="KW-0808">Transferase</keyword>
<comment type="caution">
    <text evidence="2">The sequence shown here is derived from an EMBL/GenBank/DDBJ whole genome shotgun (WGS) entry which is preliminary data.</text>
</comment>
<dbReference type="CDD" id="cd03794">
    <property type="entry name" value="GT4_WbuB-like"/>
    <property type="match status" value="1"/>
</dbReference>
<evidence type="ECO:0000313" key="3">
    <source>
        <dbReference type="Proteomes" id="UP000315827"/>
    </source>
</evidence>
<dbReference type="Proteomes" id="UP000315827">
    <property type="component" value="Unassembled WGS sequence"/>
</dbReference>
<reference evidence="2 3" key="1">
    <citation type="submission" date="2019-07" db="EMBL/GenBank/DDBJ databases">
        <title>Genome sequencing of Parabacteroides distasonis iSURF_7.</title>
        <authorList>
            <person name="Degefu H.N."/>
            <person name="Ruoff K.L."/>
            <person name="Price C.E."/>
            <person name="Valls R.A."/>
            <person name="O'Toole G.A."/>
        </authorList>
    </citation>
    <scope>NUCLEOTIDE SEQUENCE [LARGE SCALE GENOMIC DNA]</scope>
    <source>
        <strain evidence="2 3">CFPLTA003_1B</strain>
    </source>
</reference>
<dbReference type="GO" id="GO:0016757">
    <property type="term" value="F:glycosyltransferase activity"/>
    <property type="evidence" value="ECO:0007669"/>
    <property type="project" value="InterPro"/>
</dbReference>
<evidence type="ECO:0000259" key="1">
    <source>
        <dbReference type="Pfam" id="PF00534"/>
    </source>
</evidence>
<evidence type="ECO:0000313" key="2">
    <source>
        <dbReference type="EMBL" id="TWV63682.1"/>
    </source>
</evidence>
<feature type="domain" description="Glycosyl transferase family 1" evidence="1">
    <location>
        <begin position="210"/>
        <end position="381"/>
    </location>
</feature>
<organism evidence="2 3">
    <name type="scientific">Parabacteroides distasonis</name>
    <dbReference type="NCBI Taxonomy" id="823"/>
    <lineage>
        <taxon>Bacteria</taxon>
        <taxon>Pseudomonadati</taxon>
        <taxon>Bacteroidota</taxon>
        <taxon>Bacteroidia</taxon>
        <taxon>Bacteroidales</taxon>
        <taxon>Tannerellaceae</taxon>
        <taxon>Parabacteroides</taxon>
    </lineage>
</organism>
<dbReference type="PANTHER" id="PTHR45947">
    <property type="entry name" value="SULFOQUINOVOSYL TRANSFERASE SQD2"/>
    <property type="match status" value="1"/>
</dbReference>
<gene>
    <name evidence="2" type="ORF">FSA05_05995</name>
</gene>
<accession>A0A5C6KJV0</accession>
<dbReference type="Pfam" id="PF00534">
    <property type="entry name" value="Glycos_transf_1"/>
    <property type="match status" value="1"/>
</dbReference>